<evidence type="ECO:0000313" key="2">
    <source>
        <dbReference type="Proteomes" id="UP001230649"/>
    </source>
</evidence>
<reference evidence="1" key="1">
    <citation type="submission" date="2023-04" db="EMBL/GenBank/DDBJ databases">
        <title>Draft Genome sequencing of Naganishia species isolated from polar environments using Oxford Nanopore Technology.</title>
        <authorList>
            <person name="Leo P."/>
            <person name="Venkateswaran K."/>
        </authorList>
    </citation>
    <scope>NUCLEOTIDE SEQUENCE</scope>
    <source>
        <strain evidence="1">MNA-CCFEE 5262</strain>
    </source>
</reference>
<protein>
    <submittedName>
        <fullName evidence="1">Uncharacterized protein</fullName>
    </submittedName>
</protein>
<name>A0ACC2WV80_9TREE</name>
<proteinExistence type="predicted"/>
<organism evidence="1 2">
    <name type="scientific">Naganishia adeliensis</name>
    <dbReference type="NCBI Taxonomy" id="92952"/>
    <lineage>
        <taxon>Eukaryota</taxon>
        <taxon>Fungi</taxon>
        <taxon>Dikarya</taxon>
        <taxon>Basidiomycota</taxon>
        <taxon>Agaricomycotina</taxon>
        <taxon>Tremellomycetes</taxon>
        <taxon>Filobasidiales</taxon>
        <taxon>Filobasidiaceae</taxon>
        <taxon>Naganishia</taxon>
    </lineage>
</organism>
<dbReference type="EMBL" id="JASBWS010000009">
    <property type="protein sequence ID" value="KAJ9114437.1"/>
    <property type="molecule type" value="Genomic_DNA"/>
</dbReference>
<evidence type="ECO:0000313" key="1">
    <source>
        <dbReference type="EMBL" id="KAJ9114437.1"/>
    </source>
</evidence>
<keyword evidence="2" id="KW-1185">Reference proteome</keyword>
<accession>A0ACC2WV80</accession>
<comment type="caution">
    <text evidence="1">The sequence shown here is derived from an EMBL/GenBank/DDBJ whole genome shotgun (WGS) entry which is preliminary data.</text>
</comment>
<gene>
    <name evidence="1" type="ORF">QFC20_001580</name>
</gene>
<sequence>MSAFREVAASLSNPSTGHATAVDALVELIQARRKGGASLYDVTLQLMELMQKTPPIMDSAFDEARLITHLPPHTDLTPDLMSRSLSRTISKAQVGAVLSGLPDAVTLGNAREVVLEWALGVEASKSTAEGKFGGKGTLSAAALEDIGSKFDELGEALRGNADALALLLSIRLSLGYLNEGQLLQQLESLSLSDGEAVLRHYIKRRLPGEGRFAMGKVLEGLTIQVATRRPALKAVMRTVRRKCLLPKHAVHRLAQPPPNKSKCISAIQSFVSSSTSTTSAADNLDDAIAAYALEILSEYVVKEKRDYMRNEKWIKSGRKALSRDLNDIEDKLSSMFSGNGKQGASPLLPIFDVIRRLYNLEPASKPNTSFTPMTILDENEAYYPPTAQSVTSALYCNPRLETARAVDVLIELVDYEKDLRMYEVQKTKRSMTYQEIPTGPTRRDSEDNMAELAWGNIEKRKMAVVLESIERRFPEGDYREAFQLVAVTTDCPPRALLDRAPSYTTVASEHTTFRTSEYLSGQTSRVSGPTRPAIRTQFSNESRQHARSYLNDRIVDEGIPEAQETLLEEPSSAMARSAGRSAHARTGSGSGLWGDAPNYHSPPRATPAYQSPQRAPTLARSNPTSPTPLYQSPQRATTTAQPNPTSPTPLYPADDMVNRMHNASGADDERLTEDQILALYSGRSPVLETPLEREPFSFDQPAAKSPATAPSTSKQTTPRRQVPQSPTLAPALPPTTSQSSSGGGLTSLFRKGSKFVRRGDHEENSRSKNPMTSPDAKLSNRSLQLIPAASELSASVNTEPMSSAQATESGRKTRTHTRQAASLEPTAWREQFLKSGMLNMPRPAPKSASQGNLA</sequence>
<dbReference type="Proteomes" id="UP001230649">
    <property type="component" value="Unassembled WGS sequence"/>
</dbReference>